<dbReference type="CDD" id="cd04179">
    <property type="entry name" value="DPM_DPG-synthase_like"/>
    <property type="match status" value="1"/>
</dbReference>
<dbReference type="HOGENOM" id="CLU_622049_0_0_2"/>
<dbReference type="PANTHER" id="PTHR10859">
    <property type="entry name" value="GLYCOSYL TRANSFERASE"/>
    <property type="match status" value="1"/>
</dbReference>
<comment type="similarity">
    <text evidence="1">Belongs to the HAD-like hydrolase superfamily.</text>
</comment>
<dbReference type="GO" id="GO:0016740">
    <property type="term" value="F:transferase activity"/>
    <property type="evidence" value="ECO:0007669"/>
    <property type="project" value="UniProtKB-KW"/>
</dbReference>
<keyword evidence="4" id="KW-1185">Reference proteome</keyword>
<dbReference type="InterPro" id="IPR036412">
    <property type="entry name" value="HAD-like_sf"/>
</dbReference>
<dbReference type="InterPro" id="IPR006439">
    <property type="entry name" value="HAD-SF_hydro_IA"/>
</dbReference>
<dbReference type="eggNOG" id="arCOG00896">
    <property type="taxonomic scope" value="Archaea"/>
</dbReference>
<dbReference type="SFLD" id="SFLDG01129">
    <property type="entry name" value="C1.5:_HAD__Beta-PGM__Phosphata"/>
    <property type="match status" value="1"/>
</dbReference>
<dbReference type="Gene3D" id="1.10.260.80">
    <property type="match status" value="1"/>
</dbReference>
<gene>
    <name evidence="3" type="ordered locus">TSIB_1274</name>
</gene>
<accession>C6A3Y3</accession>
<keyword evidence="3" id="KW-0808">Transferase</keyword>
<evidence type="ECO:0000259" key="2">
    <source>
        <dbReference type="Pfam" id="PF00535"/>
    </source>
</evidence>
<dbReference type="SUPFAM" id="SSF53448">
    <property type="entry name" value="Nucleotide-diphospho-sugar transferases"/>
    <property type="match status" value="1"/>
</dbReference>
<name>C6A3Y3_THESM</name>
<evidence type="ECO:0000313" key="4">
    <source>
        <dbReference type="Proteomes" id="UP000009079"/>
    </source>
</evidence>
<dbReference type="Pfam" id="PF13419">
    <property type="entry name" value="HAD_2"/>
    <property type="match status" value="1"/>
</dbReference>
<organism evidence="3 4">
    <name type="scientific">Thermococcus sibiricus (strain DSM 12597 / MM 739)</name>
    <dbReference type="NCBI Taxonomy" id="604354"/>
    <lineage>
        <taxon>Archaea</taxon>
        <taxon>Methanobacteriati</taxon>
        <taxon>Methanobacteriota</taxon>
        <taxon>Thermococci</taxon>
        <taxon>Thermococcales</taxon>
        <taxon>Thermococcaceae</taxon>
        <taxon>Thermococcus</taxon>
    </lineage>
</organism>
<dbReference type="Gene3D" id="3.40.50.1000">
    <property type="entry name" value="HAD superfamily/HAD-like"/>
    <property type="match status" value="1"/>
</dbReference>
<dbReference type="Pfam" id="PF00535">
    <property type="entry name" value="Glycos_transf_2"/>
    <property type="match status" value="1"/>
</dbReference>
<dbReference type="PRINTS" id="PR00413">
    <property type="entry name" value="HADHALOGNASE"/>
</dbReference>
<dbReference type="KEGG" id="tsi:TSIB_1274"/>
<proteinExistence type="inferred from homology"/>
<reference evidence="3 4" key="1">
    <citation type="journal article" date="2009" name="Appl. Environ. Microbiol.">
        <title>Metabolic versatility and indigenous origin of the archaeon Thermococcus sibiricus, isolated from a siberian oil reservoir, as revealed by genome analysis.</title>
        <authorList>
            <person name="Mardanov A.V."/>
            <person name="Ravin N.V."/>
            <person name="Svetlitchnyi V.A."/>
            <person name="Beletsky A.V."/>
            <person name="Miroshnichenko M.L."/>
            <person name="Bonch-Osmolovskaya E.A."/>
            <person name="Skryabin K.G."/>
        </authorList>
    </citation>
    <scope>NUCLEOTIDE SEQUENCE [LARGE SCALE GENOMIC DNA]</scope>
    <source>
        <strain evidence="4">DSM 12597 / MM 739</strain>
    </source>
</reference>
<dbReference type="PANTHER" id="PTHR10859:SF91">
    <property type="entry name" value="DOLICHYL-PHOSPHATE BETA-GLUCOSYLTRANSFERASE"/>
    <property type="match status" value="1"/>
</dbReference>
<dbReference type="Gene3D" id="3.90.550.10">
    <property type="entry name" value="Spore Coat Polysaccharide Biosynthesis Protein SpsA, Chain A"/>
    <property type="match status" value="1"/>
</dbReference>
<evidence type="ECO:0000313" key="3">
    <source>
        <dbReference type="EMBL" id="ACS90328.1"/>
    </source>
</evidence>
<dbReference type="InterPro" id="IPR041492">
    <property type="entry name" value="HAD_2"/>
</dbReference>
<dbReference type="AlphaFoldDB" id="C6A3Y3"/>
<dbReference type="GO" id="GO:0006487">
    <property type="term" value="P:protein N-linked glycosylation"/>
    <property type="evidence" value="ECO:0007669"/>
    <property type="project" value="TreeGrafter"/>
</dbReference>
<sequence length="443" mass="49975">MEEMDVQLVVFDLDGTLIGASMDFTEIKRKLRNKLLEEGIPEELIGDLTPMYETLVQISQKTGISFEHLHSFLVNLEVERSKESYLFEGARELLEFLKDKGLKLALMTRSSRKATEFTLKKHKIKEFFNLIITRDDVSWKDVKPNNGHLKVILDYFRIPSTKVVVVGDHGYDLIPAKALGTLSVLITSNESGRMSFKIDEEATFEVKTIKEAIDLFKRLLNTYVVVPAYNEEKTIGNVLEDLLKYFKEKEIIVVNDGSKDRTKEIAIEKGVVVLSHLVNRGLGGALGTGIRYALLKGAEIIITFDADGQHLVEDALKVMKPVIEGKADFAIGSRLKGDISQMPFVKKIGNFALDFITFIFAKNYIADSQSGLRCLNRQCASKIKITCDRYAVSSEILIEASRHKCKIIEVPIRAIYTEYTKKKGTNVLEGVKIAFNLLLDKLR</sequence>
<dbReference type="InterPro" id="IPR023214">
    <property type="entry name" value="HAD_sf"/>
</dbReference>
<dbReference type="SUPFAM" id="SSF56784">
    <property type="entry name" value="HAD-like"/>
    <property type="match status" value="1"/>
</dbReference>
<feature type="domain" description="Glycosyltransferase 2-like" evidence="2">
    <location>
        <begin position="224"/>
        <end position="348"/>
    </location>
</feature>
<protein>
    <submittedName>
        <fullName evidence="3">Bifunctional phosphatase/dolichol-phosphate glucosyltransferase</fullName>
    </submittedName>
</protein>
<dbReference type="InterPro" id="IPR029044">
    <property type="entry name" value="Nucleotide-diphossugar_trans"/>
</dbReference>
<dbReference type="EMBL" id="CP001463">
    <property type="protein sequence ID" value="ACS90328.1"/>
    <property type="molecule type" value="Genomic_DNA"/>
</dbReference>
<dbReference type="STRING" id="604354.TSIB_1274"/>
<dbReference type="Proteomes" id="UP000009079">
    <property type="component" value="Chromosome"/>
</dbReference>
<dbReference type="SFLD" id="SFLDS00003">
    <property type="entry name" value="Haloacid_Dehalogenase"/>
    <property type="match status" value="1"/>
</dbReference>
<dbReference type="InterPro" id="IPR001173">
    <property type="entry name" value="Glyco_trans_2-like"/>
</dbReference>
<evidence type="ECO:0000256" key="1">
    <source>
        <dbReference type="ARBA" id="ARBA00007958"/>
    </source>
</evidence>
<dbReference type="CAZy" id="GT2">
    <property type="family name" value="Glycosyltransferase Family 2"/>
</dbReference>